<protein>
    <submittedName>
        <fullName evidence="2">Putative ovule protein</fullName>
    </submittedName>
</protein>
<accession>A0A0V0H491</accession>
<proteinExistence type="predicted"/>
<dbReference type="EMBL" id="GEDG01025805">
    <property type="protein sequence ID" value="JAP14989.1"/>
    <property type="molecule type" value="Transcribed_RNA"/>
</dbReference>
<reference evidence="2" key="1">
    <citation type="submission" date="2015-12" db="EMBL/GenBank/DDBJ databases">
        <title>Gene expression during late stages of embryo sac development: a critical building block for successful pollen-pistil interactions.</title>
        <authorList>
            <person name="Liu Y."/>
            <person name="Joly V."/>
            <person name="Sabar M."/>
            <person name="Matton D.P."/>
        </authorList>
    </citation>
    <scope>NUCLEOTIDE SEQUENCE</scope>
</reference>
<dbReference type="AlphaFoldDB" id="A0A0V0H491"/>
<name>A0A0V0H491_SOLCH</name>
<evidence type="ECO:0000313" key="2">
    <source>
        <dbReference type="EMBL" id="JAP14989.1"/>
    </source>
</evidence>
<keyword evidence="1" id="KW-1133">Transmembrane helix</keyword>
<keyword evidence="1" id="KW-0472">Membrane</keyword>
<sequence length="71" mass="8183">MSACIQWLYISVYSSVSQPFSCIICSRLPCISASKYCILFSTYNSTFWNVYQGILLYISMYTVHLGLFQDL</sequence>
<feature type="transmembrane region" description="Helical" evidence="1">
    <location>
        <begin position="50"/>
        <end position="68"/>
    </location>
</feature>
<evidence type="ECO:0000256" key="1">
    <source>
        <dbReference type="SAM" id="Phobius"/>
    </source>
</evidence>
<organism evidence="2">
    <name type="scientific">Solanum chacoense</name>
    <name type="common">Chaco potato</name>
    <dbReference type="NCBI Taxonomy" id="4108"/>
    <lineage>
        <taxon>Eukaryota</taxon>
        <taxon>Viridiplantae</taxon>
        <taxon>Streptophyta</taxon>
        <taxon>Embryophyta</taxon>
        <taxon>Tracheophyta</taxon>
        <taxon>Spermatophyta</taxon>
        <taxon>Magnoliopsida</taxon>
        <taxon>eudicotyledons</taxon>
        <taxon>Gunneridae</taxon>
        <taxon>Pentapetalae</taxon>
        <taxon>asterids</taxon>
        <taxon>lamiids</taxon>
        <taxon>Solanales</taxon>
        <taxon>Solanaceae</taxon>
        <taxon>Solanoideae</taxon>
        <taxon>Solaneae</taxon>
        <taxon>Solanum</taxon>
    </lineage>
</organism>
<keyword evidence="1" id="KW-0812">Transmembrane</keyword>